<dbReference type="RefSeq" id="WP_187067089.1">
    <property type="nucleotide sequence ID" value="NZ_JACRVF010000002.1"/>
</dbReference>
<keyword evidence="1" id="KW-1133">Transmembrane helix</keyword>
<accession>A0A923N6F8</accession>
<feature type="transmembrane region" description="Helical" evidence="1">
    <location>
        <begin position="52"/>
        <end position="70"/>
    </location>
</feature>
<dbReference type="Proteomes" id="UP000603640">
    <property type="component" value="Unassembled WGS sequence"/>
</dbReference>
<name>A0A923N6F8_9BACT</name>
<evidence type="ECO:0000313" key="2">
    <source>
        <dbReference type="EMBL" id="MBC5993078.1"/>
    </source>
</evidence>
<proteinExistence type="predicted"/>
<gene>
    <name evidence="2" type="ORF">H8S84_09560</name>
</gene>
<evidence type="ECO:0000313" key="3">
    <source>
        <dbReference type="Proteomes" id="UP000603640"/>
    </source>
</evidence>
<dbReference type="Pfam" id="PF19638">
    <property type="entry name" value="DUF6141"/>
    <property type="match status" value="1"/>
</dbReference>
<sequence>MTDHVILFRERQRFKQFWLWIILLGAATVFWAGFIYQVILGGQFGNRPVSDVQLAILLGLMGVGMPWFFYKMNLSTEVRPGEIQLRFWPFHVKPKIIPLHLVRDFEQVIYNPIGDYGGWGIRWGFKGKAYNMSGNEGVKLYFYNRKPLLIGSQDAPALYEAIKLAKELR</sequence>
<keyword evidence="1" id="KW-0812">Transmembrane</keyword>
<keyword evidence="1" id="KW-0472">Membrane</keyword>
<dbReference type="AlphaFoldDB" id="A0A923N6F8"/>
<dbReference type="InterPro" id="IPR046139">
    <property type="entry name" value="DUF6141"/>
</dbReference>
<dbReference type="EMBL" id="JACRVF010000002">
    <property type="protein sequence ID" value="MBC5993078.1"/>
    <property type="molecule type" value="Genomic_DNA"/>
</dbReference>
<keyword evidence="3" id="KW-1185">Reference proteome</keyword>
<feature type="transmembrane region" description="Helical" evidence="1">
    <location>
        <begin position="17"/>
        <end position="40"/>
    </location>
</feature>
<comment type="caution">
    <text evidence="2">The sequence shown here is derived from an EMBL/GenBank/DDBJ whole genome shotgun (WGS) entry which is preliminary data.</text>
</comment>
<reference evidence="2" key="1">
    <citation type="submission" date="2020-08" db="EMBL/GenBank/DDBJ databases">
        <title>Pontibacter sp. SD6 16S ribosomal RNA gene Genome sequencing and assembly.</title>
        <authorList>
            <person name="Kang M."/>
        </authorList>
    </citation>
    <scope>NUCLEOTIDE SEQUENCE</scope>
    <source>
        <strain evidence="2">SD6</strain>
    </source>
</reference>
<evidence type="ECO:0000256" key="1">
    <source>
        <dbReference type="SAM" id="Phobius"/>
    </source>
</evidence>
<protein>
    <submittedName>
        <fullName evidence="2">Uncharacterized protein</fullName>
    </submittedName>
</protein>
<organism evidence="2 3">
    <name type="scientific">Pontibacter cellulosilyticus</name>
    <dbReference type="NCBI Taxonomy" id="1720253"/>
    <lineage>
        <taxon>Bacteria</taxon>
        <taxon>Pseudomonadati</taxon>
        <taxon>Bacteroidota</taxon>
        <taxon>Cytophagia</taxon>
        <taxon>Cytophagales</taxon>
        <taxon>Hymenobacteraceae</taxon>
        <taxon>Pontibacter</taxon>
    </lineage>
</organism>